<protein>
    <submittedName>
        <fullName evidence="7">Sporulation and cell division protein SsgA</fullName>
    </submittedName>
</protein>
<comment type="similarity">
    <text evidence="2">Belongs to the SsgA family.</text>
</comment>
<evidence type="ECO:0000256" key="6">
    <source>
        <dbReference type="ARBA" id="ARBA00023306"/>
    </source>
</evidence>
<dbReference type="Gene3D" id="2.30.31.20">
    <property type="entry name" value="Sporulation-specific cell division protein SsgB"/>
    <property type="match status" value="1"/>
</dbReference>
<organism evidence="7 8">
    <name type="scientific">Nonomuraea polychroma</name>
    <dbReference type="NCBI Taxonomy" id="46176"/>
    <lineage>
        <taxon>Bacteria</taxon>
        <taxon>Bacillati</taxon>
        <taxon>Actinomycetota</taxon>
        <taxon>Actinomycetes</taxon>
        <taxon>Streptosporangiales</taxon>
        <taxon>Streptosporangiaceae</taxon>
        <taxon>Nonomuraea</taxon>
    </lineage>
</organism>
<name>A0A438M012_9ACTN</name>
<keyword evidence="8" id="KW-1185">Reference proteome</keyword>
<keyword evidence="3 7" id="KW-0132">Cell division</keyword>
<dbReference type="EMBL" id="SAUN01000001">
    <property type="protein sequence ID" value="RVX39130.1"/>
    <property type="molecule type" value="Genomic_DNA"/>
</dbReference>
<dbReference type="GO" id="GO:0030435">
    <property type="term" value="P:sporulation resulting in formation of a cellular spore"/>
    <property type="evidence" value="ECO:0007669"/>
    <property type="project" value="UniProtKB-KW"/>
</dbReference>
<evidence type="ECO:0000313" key="8">
    <source>
        <dbReference type="Proteomes" id="UP000284824"/>
    </source>
</evidence>
<dbReference type="InterPro" id="IPR038658">
    <property type="entry name" value="SsgB_sf"/>
</dbReference>
<dbReference type="Pfam" id="PF04686">
    <property type="entry name" value="SsgA"/>
    <property type="match status" value="1"/>
</dbReference>
<gene>
    <name evidence="7" type="ORF">EDD27_1473</name>
</gene>
<dbReference type="Proteomes" id="UP000284824">
    <property type="component" value="Unassembled WGS sequence"/>
</dbReference>
<reference evidence="7 8" key="1">
    <citation type="submission" date="2019-01" db="EMBL/GenBank/DDBJ databases">
        <title>Sequencing the genomes of 1000 actinobacteria strains.</title>
        <authorList>
            <person name="Klenk H.-P."/>
        </authorList>
    </citation>
    <scope>NUCLEOTIDE SEQUENCE [LARGE SCALE GENOMIC DNA]</scope>
    <source>
        <strain evidence="7 8">DSM 43925</strain>
    </source>
</reference>
<keyword evidence="5" id="KW-0717">Septation</keyword>
<evidence type="ECO:0000313" key="7">
    <source>
        <dbReference type="EMBL" id="RVX39130.1"/>
    </source>
</evidence>
<dbReference type="OrthoDB" id="3853096at2"/>
<dbReference type="RefSeq" id="WP_127931668.1">
    <property type="nucleotide sequence ID" value="NZ_SAUN01000001.1"/>
</dbReference>
<proteinExistence type="inferred from homology"/>
<evidence type="ECO:0000256" key="1">
    <source>
        <dbReference type="ARBA" id="ARBA00004431"/>
    </source>
</evidence>
<comment type="subcellular location">
    <subcellularLocation>
        <location evidence="1">Cell septum</location>
    </subcellularLocation>
</comment>
<sequence>MKRATSVTQALTLWWADQHEQSQARRGRHRGQGQDPVHAVLAYDARDPYAVELVFPQANGDGGQVVAWQFARALLIDGLQTATGDGDVQVGPHEAEGWLVVVLMPENGVPLTFYASRAVVSKFVDATFDVVQLGRERERVDWDRELAALLGHQVEVTFREADGCWGRTRPGTLAADPKDRDMVVLTVPDSAGTLVSWRVSRDELAHQVHQARRIVRWSSRNIRLAVPGDAELLLGVGVVQEFLLASFHTVMDGAS</sequence>
<dbReference type="GO" id="GO:0030428">
    <property type="term" value="C:cell septum"/>
    <property type="evidence" value="ECO:0007669"/>
    <property type="project" value="UniProtKB-SubCell"/>
</dbReference>
<dbReference type="AlphaFoldDB" id="A0A438M012"/>
<keyword evidence="6" id="KW-0131">Cell cycle</keyword>
<evidence type="ECO:0000256" key="2">
    <source>
        <dbReference type="ARBA" id="ARBA00009323"/>
    </source>
</evidence>
<dbReference type="InterPro" id="IPR006776">
    <property type="entry name" value="SsgB"/>
</dbReference>
<comment type="caution">
    <text evidence="7">The sequence shown here is derived from an EMBL/GenBank/DDBJ whole genome shotgun (WGS) entry which is preliminary data.</text>
</comment>
<accession>A0A438M012</accession>
<evidence type="ECO:0000256" key="3">
    <source>
        <dbReference type="ARBA" id="ARBA00022618"/>
    </source>
</evidence>
<evidence type="ECO:0000256" key="4">
    <source>
        <dbReference type="ARBA" id="ARBA00022969"/>
    </source>
</evidence>
<keyword evidence="4" id="KW-0749">Sporulation</keyword>
<evidence type="ECO:0000256" key="5">
    <source>
        <dbReference type="ARBA" id="ARBA00023210"/>
    </source>
</evidence>
<dbReference type="GO" id="GO:0000917">
    <property type="term" value="P:division septum assembly"/>
    <property type="evidence" value="ECO:0007669"/>
    <property type="project" value="UniProtKB-KW"/>
</dbReference>